<accession>A0ABZ0RYK7</accession>
<evidence type="ECO:0000313" key="1">
    <source>
        <dbReference type="EMBL" id="WPK12371.1"/>
    </source>
</evidence>
<dbReference type="InterPro" id="IPR010461">
    <property type="entry name" value="ComK"/>
</dbReference>
<dbReference type="Proteomes" id="UP001322664">
    <property type="component" value="Chromosome"/>
</dbReference>
<dbReference type="RefSeq" id="WP_293926782.1">
    <property type="nucleotide sequence ID" value="NZ_CP137624.1"/>
</dbReference>
<gene>
    <name evidence="1" type="ORF">R6U77_01385</name>
</gene>
<dbReference type="Pfam" id="PF06338">
    <property type="entry name" value="ComK"/>
    <property type="match status" value="1"/>
</dbReference>
<proteinExistence type="predicted"/>
<reference evidence="1 2" key="1">
    <citation type="submission" date="2023-09" db="EMBL/GenBank/DDBJ databases">
        <authorList>
            <person name="Page C.A."/>
            <person name="Perez-Diaz I.M."/>
        </authorList>
    </citation>
    <scope>NUCLEOTIDE SEQUENCE [LARGE SCALE GENOMIC DNA]</scope>
    <source>
        <strain evidence="1 2">Ll15</strain>
    </source>
</reference>
<evidence type="ECO:0000313" key="2">
    <source>
        <dbReference type="Proteomes" id="UP001322664"/>
    </source>
</evidence>
<organism evidence="1 2">
    <name type="scientific">Lysinibacillus louembei</name>
    <dbReference type="NCBI Taxonomy" id="1470088"/>
    <lineage>
        <taxon>Bacteria</taxon>
        <taxon>Bacillati</taxon>
        <taxon>Bacillota</taxon>
        <taxon>Bacilli</taxon>
        <taxon>Bacillales</taxon>
        <taxon>Bacillaceae</taxon>
        <taxon>Lysinibacillus</taxon>
    </lineage>
</organism>
<sequence>MNQNMKHVKSYHITNATYLLLPIPKGKRVVHTLVFDKTGCLYVSQSPMKIINASCRQMGSSYQSAKELSKQYFGENKHKLPIVVAMTYGDPYVMFPLMSPKSPLNGWVSFNSLINIRDQEGQINVTFKNFVDSNLDIQYTSFCKQYVHAAMLHKHLTAKWKHFV</sequence>
<protein>
    <submittedName>
        <fullName evidence="1">Competence protein ComK</fullName>
    </submittedName>
</protein>
<dbReference type="EMBL" id="CP137624">
    <property type="protein sequence ID" value="WPK12371.1"/>
    <property type="molecule type" value="Genomic_DNA"/>
</dbReference>
<name>A0ABZ0RYK7_9BACI</name>
<keyword evidence="2" id="KW-1185">Reference proteome</keyword>